<accession>A0A8S3RFZ8</accession>
<protein>
    <submittedName>
        <fullName evidence="2">WDR11</fullName>
    </submittedName>
</protein>
<dbReference type="InterPro" id="IPR036322">
    <property type="entry name" value="WD40_repeat_dom_sf"/>
</dbReference>
<dbReference type="PANTHER" id="PTHR14593:SF5">
    <property type="entry name" value="WD REPEAT-CONTAINING PROTEIN 11"/>
    <property type="match status" value="1"/>
</dbReference>
<dbReference type="Gene3D" id="2.130.10.10">
    <property type="entry name" value="YVTN repeat-like/Quinoprotein amine dehydrogenase"/>
    <property type="match status" value="1"/>
</dbReference>
<dbReference type="PANTHER" id="PTHR14593">
    <property type="entry name" value="WD REPEAT-CONTAINING PROTEIN 11"/>
    <property type="match status" value="1"/>
</dbReference>
<dbReference type="Proteomes" id="UP000683360">
    <property type="component" value="Unassembled WGS sequence"/>
</dbReference>
<dbReference type="InterPro" id="IPR039694">
    <property type="entry name" value="WDR11"/>
</dbReference>
<dbReference type="Pfam" id="PF23753">
    <property type="entry name" value="TPR_WDR11"/>
    <property type="match status" value="1"/>
</dbReference>
<evidence type="ECO:0000313" key="3">
    <source>
        <dbReference type="Proteomes" id="UP000683360"/>
    </source>
</evidence>
<evidence type="ECO:0000313" key="2">
    <source>
        <dbReference type="EMBL" id="CAG2205705.1"/>
    </source>
</evidence>
<feature type="domain" description="WDR11 TPR" evidence="1">
    <location>
        <begin position="347"/>
        <end position="432"/>
    </location>
</feature>
<dbReference type="AlphaFoldDB" id="A0A8S3RFZ8"/>
<dbReference type="InterPro" id="IPR015943">
    <property type="entry name" value="WD40/YVTN_repeat-like_dom_sf"/>
</dbReference>
<dbReference type="GO" id="GO:0005737">
    <property type="term" value="C:cytoplasm"/>
    <property type="evidence" value="ECO:0007669"/>
    <property type="project" value="TreeGrafter"/>
</dbReference>
<name>A0A8S3RFZ8_MYTED</name>
<proteinExistence type="predicted"/>
<organism evidence="2 3">
    <name type="scientific">Mytilus edulis</name>
    <name type="common">Blue mussel</name>
    <dbReference type="NCBI Taxonomy" id="6550"/>
    <lineage>
        <taxon>Eukaryota</taxon>
        <taxon>Metazoa</taxon>
        <taxon>Spiralia</taxon>
        <taxon>Lophotrochozoa</taxon>
        <taxon>Mollusca</taxon>
        <taxon>Bivalvia</taxon>
        <taxon>Autobranchia</taxon>
        <taxon>Pteriomorphia</taxon>
        <taxon>Mytilida</taxon>
        <taxon>Mytiloidea</taxon>
        <taxon>Mytilidae</taxon>
        <taxon>Mytilinae</taxon>
        <taxon>Mytilus</taxon>
    </lineage>
</organism>
<evidence type="ECO:0000259" key="1">
    <source>
        <dbReference type="Pfam" id="PF23753"/>
    </source>
</evidence>
<dbReference type="SUPFAM" id="SSF50978">
    <property type="entry name" value="WD40 repeat-like"/>
    <property type="match status" value="1"/>
</dbReference>
<dbReference type="InterPro" id="IPR057854">
    <property type="entry name" value="TPR_WDR11"/>
</dbReference>
<gene>
    <name evidence="2" type="ORF">MEDL_20113</name>
</gene>
<comment type="caution">
    <text evidence="2">The sequence shown here is derived from an EMBL/GenBank/DDBJ whole genome shotgun (WGS) entry which is preliminary data.</text>
</comment>
<dbReference type="OrthoDB" id="1291858at2759"/>
<dbReference type="EMBL" id="CAJPWZ010001029">
    <property type="protein sequence ID" value="CAG2205705.1"/>
    <property type="molecule type" value="Genomic_DNA"/>
</dbReference>
<reference evidence="2" key="1">
    <citation type="submission" date="2021-03" db="EMBL/GenBank/DDBJ databases">
        <authorList>
            <person name="Bekaert M."/>
        </authorList>
    </citation>
    <scope>NUCLEOTIDE SEQUENCE</scope>
</reference>
<keyword evidence="3" id="KW-1185">Reference proteome</keyword>
<sequence>MTNIGTIKCIAWKGDNIVFGDQDGQVSVWDLKLKTQRTIHTRRGWIKRIRFAPGRGNTKFGVLYLDGMDIFELREGKLEMLSSLKSPKEIAKIIDIDWAGSDRPVIATNDGCVIVFDILLKLSHCKIEDLELPGALLMKYFLHHQPWSDKYTFKIEAGGLREEDAKLVEDINRQFSLIDRDLADYLPVCKFGVAERCLLVARLFGDESDVLFWTVAMNYLCKEKISPIKEDNQASSGDRFVPQTPAYKETNDLVVLDNPEEQEKKFQEKQLYGCHPLESYFDTICDNLSYKKYQLDRVALHDSKRATYDHTKKCAENYVMLGQTDRAVQLFLKQNLTIISITQIGLDACRYLQTYSEWDLAVWLAKSTLSYSEFAEVMKRWVDHLCSPHVNQKSKAVLVQLSLGQFSKVLEMLYGMRQFNRAACFAEACTQFGLLDKSDDTVSLVEAVYLEYARLLSNLGYREAAEHYCTKAGEKGEQFLKEVKILFT</sequence>